<feature type="domain" description="Beta-lactamase-related" evidence="2">
    <location>
        <begin position="45"/>
        <end position="374"/>
    </location>
</feature>
<feature type="chain" id="PRO_5003331429" evidence="1">
    <location>
        <begin position="24"/>
        <end position="593"/>
    </location>
</feature>
<organism evidence="3 4">
    <name type="scientific">Methyloversatilis universalis (strain ATCC BAA-1314 / DSM 25237 / JCM 13912 / CCUG 52030 / FAM5)</name>
    <dbReference type="NCBI Taxonomy" id="1000565"/>
    <lineage>
        <taxon>Bacteria</taxon>
        <taxon>Pseudomonadati</taxon>
        <taxon>Pseudomonadota</taxon>
        <taxon>Betaproteobacteria</taxon>
        <taxon>Nitrosomonadales</taxon>
        <taxon>Sterolibacteriaceae</taxon>
        <taxon>Methyloversatilis</taxon>
    </lineage>
</organism>
<dbReference type="SUPFAM" id="SSF56601">
    <property type="entry name" value="beta-lactamase/transpeptidase-like"/>
    <property type="match status" value="1"/>
</dbReference>
<keyword evidence="1" id="KW-0732">Signal</keyword>
<feature type="signal peptide" evidence="1">
    <location>
        <begin position="1"/>
        <end position="23"/>
    </location>
</feature>
<dbReference type="EMBL" id="AFHG01000048">
    <property type="protein sequence ID" value="EGK71744.1"/>
    <property type="molecule type" value="Genomic_DNA"/>
</dbReference>
<dbReference type="InterPro" id="IPR050491">
    <property type="entry name" value="AmpC-like"/>
</dbReference>
<dbReference type="PANTHER" id="PTHR46825:SF9">
    <property type="entry name" value="BETA-LACTAMASE-RELATED DOMAIN-CONTAINING PROTEIN"/>
    <property type="match status" value="1"/>
</dbReference>
<name>F5RCG1_METUF</name>
<gene>
    <name evidence="3" type="ORF">METUNv1_01968</name>
</gene>
<dbReference type="Pfam" id="PF00144">
    <property type="entry name" value="Beta-lactamase"/>
    <property type="match status" value="1"/>
</dbReference>
<evidence type="ECO:0000313" key="3">
    <source>
        <dbReference type="EMBL" id="EGK71744.1"/>
    </source>
</evidence>
<evidence type="ECO:0000259" key="2">
    <source>
        <dbReference type="Pfam" id="PF00144"/>
    </source>
</evidence>
<dbReference type="InterPro" id="IPR001466">
    <property type="entry name" value="Beta-lactam-related"/>
</dbReference>
<sequence length="593" mass="62331">MTRTPLRLTGLLLALSQLLAACAGAPARPSALAAGDDAAVVRHMEAWLAHRMRSEGITGLSIAVVDGPRVVWAHGAGLADASARLPATPDTVYRMGSITKLFTATAAMRLAEAGRIDPDAPLTTVLPALQMRDRHAGGAPVAFTARQIMSHHAGLPRDLAGGMWGDTVAPMQSVLPTLAGIDTAYPAGQVFSYSNLGFTLLGLAVEQVSGEHYATHLERTLLGPLGMRTASFTAALPDNAARAHRDGRVVPEPALRDVAAGGLNASVLDMTRFMIAALDPEDRLLPQAAHGTMQQAQNAGNPLDLDLQTGLGWLLNMPGSASPVGAGPVIQHDGATLHFSSRLIALPAQRLGVIVASNSAGAGPTVHAAAAYALELFLEARKGLRATSPVGFTAREQPWQPEELAQWPGDYSTLAGHVRVSRDGQRLHADMAGTRFELIPDSQGRAGLRYRLLGLVPVPIGRFGEIALERRQISGRDVLIAHAEGGALLAGERMRPDGRAPGPALTGRYRPQAGTPEAALIDHVDVFEDAGVLLSRSVPSATFGSDAPAVPLRRLDARRVEVLGVLAAGGDVAELSEDGRQVRFSGMTLEREQ</sequence>
<dbReference type="eggNOG" id="COG1680">
    <property type="taxonomic scope" value="Bacteria"/>
</dbReference>
<dbReference type="Proteomes" id="UP000005019">
    <property type="component" value="Unassembled WGS sequence"/>
</dbReference>
<dbReference type="PANTHER" id="PTHR46825">
    <property type="entry name" value="D-ALANYL-D-ALANINE-CARBOXYPEPTIDASE/ENDOPEPTIDASE AMPH"/>
    <property type="match status" value="1"/>
</dbReference>
<evidence type="ECO:0000256" key="1">
    <source>
        <dbReference type="SAM" id="SignalP"/>
    </source>
</evidence>
<protein>
    <submittedName>
        <fullName evidence="3">Beta-lactamase</fullName>
    </submittedName>
</protein>
<accession>F5RCG1</accession>
<dbReference type="InterPro" id="IPR012338">
    <property type="entry name" value="Beta-lactam/transpept-like"/>
</dbReference>
<comment type="caution">
    <text evidence="3">The sequence shown here is derived from an EMBL/GenBank/DDBJ whole genome shotgun (WGS) entry which is preliminary data.</text>
</comment>
<proteinExistence type="predicted"/>
<dbReference type="RefSeq" id="WP_008061188.1">
    <property type="nucleotide sequence ID" value="NZ_AFHG01000048.1"/>
</dbReference>
<evidence type="ECO:0000313" key="4">
    <source>
        <dbReference type="Proteomes" id="UP000005019"/>
    </source>
</evidence>
<reference evidence="3 4" key="1">
    <citation type="journal article" date="2011" name="J. Bacteriol.">
        <title>Genome sequence of Methyloversatilis universalis FAM5T, a methylotrophic representative of the order Rhodocyclales.</title>
        <authorList>
            <person name="Kittichotirat W."/>
            <person name="Good N.M."/>
            <person name="Hall R."/>
            <person name="Bringel F."/>
            <person name="Lajus A."/>
            <person name="Medigue C."/>
            <person name="Smalley N.E."/>
            <person name="Beck D."/>
            <person name="Bumgarner R."/>
            <person name="Vuilleumier S."/>
            <person name="Kalyuzhnaya M.G."/>
        </authorList>
    </citation>
    <scope>NUCLEOTIDE SEQUENCE [LARGE SCALE GENOMIC DNA]</scope>
    <source>
        <strain evidence="4">ATCC BAA-1314 / JCM 13912 / FAM5</strain>
    </source>
</reference>
<dbReference type="AlphaFoldDB" id="F5RCG1"/>
<keyword evidence="4" id="KW-1185">Reference proteome</keyword>
<dbReference type="Gene3D" id="3.40.710.10">
    <property type="entry name" value="DD-peptidase/beta-lactamase superfamily"/>
    <property type="match status" value="1"/>
</dbReference>
<dbReference type="PROSITE" id="PS51257">
    <property type="entry name" value="PROKAR_LIPOPROTEIN"/>
    <property type="match status" value="1"/>
</dbReference>
<dbReference type="STRING" id="1000565.METUNv1_01968"/>